<name>A0AAD8E365_DIPPU</name>
<dbReference type="Proteomes" id="UP001233999">
    <property type="component" value="Unassembled WGS sequence"/>
</dbReference>
<comment type="subcellular location">
    <subcellularLocation>
        <location evidence="1">Cell membrane</location>
        <topology evidence="1">Multi-pass membrane protein</topology>
    </subcellularLocation>
</comment>
<dbReference type="GO" id="GO:0015293">
    <property type="term" value="F:symporter activity"/>
    <property type="evidence" value="ECO:0007669"/>
    <property type="project" value="TreeGrafter"/>
</dbReference>
<keyword evidence="3" id="KW-1003">Cell membrane</keyword>
<dbReference type="AlphaFoldDB" id="A0AAD8E365"/>
<evidence type="ECO:0000256" key="4">
    <source>
        <dbReference type="ARBA" id="ARBA00023053"/>
    </source>
</evidence>
<feature type="transmembrane region" description="Helical" evidence="7">
    <location>
        <begin position="16"/>
        <end position="40"/>
    </location>
</feature>
<evidence type="ECO:0000313" key="8">
    <source>
        <dbReference type="EMBL" id="KAJ9575560.1"/>
    </source>
</evidence>
<proteinExistence type="predicted"/>
<keyword evidence="4" id="KW-0915">Sodium</keyword>
<keyword evidence="6" id="KW-0739">Sodium transport</keyword>
<evidence type="ECO:0000256" key="1">
    <source>
        <dbReference type="ARBA" id="ARBA00004651"/>
    </source>
</evidence>
<keyword evidence="7" id="KW-0472">Membrane</keyword>
<accession>A0AAD8E365</accession>
<keyword evidence="7" id="KW-0812">Transmembrane</keyword>
<sequence length="72" mass="8050">IKMNITGELLEHGSHIYFGVIDYTLFGLMLLFSALIGVYFGCFEKKLDSRVDYLFGGKTMKTLPVAVSLVAR</sequence>
<keyword evidence="5" id="KW-0406">Ion transport</keyword>
<evidence type="ECO:0000256" key="6">
    <source>
        <dbReference type="ARBA" id="ARBA00023201"/>
    </source>
</evidence>
<dbReference type="GO" id="GO:0005886">
    <property type="term" value="C:plasma membrane"/>
    <property type="evidence" value="ECO:0007669"/>
    <property type="project" value="UniProtKB-SubCell"/>
</dbReference>
<dbReference type="EMBL" id="JASPKZ010009829">
    <property type="protein sequence ID" value="KAJ9575560.1"/>
    <property type="molecule type" value="Genomic_DNA"/>
</dbReference>
<dbReference type="GO" id="GO:0006814">
    <property type="term" value="P:sodium ion transport"/>
    <property type="evidence" value="ECO:0007669"/>
    <property type="project" value="UniProtKB-KW"/>
</dbReference>
<dbReference type="InterPro" id="IPR051163">
    <property type="entry name" value="Sodium:Solute_Symporter_SSF"/>
</dbReference>
<organism evidence="8 9">
    <name type="scientific">Diploptera punctata</name>
    <name type="common">Pacific beetle cockroach</name>
    <dbReference type="NCBI Taxonomy" id="6984"/>
    <lineage>
        <taxon>Eukaryota</taxon>
        <taxon>Metazoa</taxon>
        <taxon>Ecdysozoa</taxon>
        <taxon>Arthropoda</taxon>
        <taxon>Hexapoda</taxon>
        <taxon>Insecta</taxon>
        <taxon>Pterygota</taxon>
        <taxon>Neoptera</taxon>
        <taxon>Polyneoptera</taxon>
        <taxon>Dictyoptera</taxon>
        <taxon>Blattodea</taxon>
        <taxon>Blaberoidea</taxon>
        <taxon>Blaberidae</taxon>
        <taxon>Diplopterinae</taxon>
        <taxon>Diploptera</taxon>
    </lineage>
</organism>
<evidence type="ECO:0000256" key="3">
    <source>
        <dbReference type="ARBA" id="ARBA00022475"/>
    </source>
</evidence>
<keyword evidence="7" id="KW-1133">Transmembrane helix</keyword>
<dbReference type="PANTHER" id="PTHR42985:SF39">
    <property type="entry name" value="GH10366P"/>
    <property type="match status" value="1"/>
</dbReference>
<feature type="non-terminal residue" evidence="8">
    <location>
        <position position="1"/>
    </location>
</feature>
<evidence type="ECO:0000256" key="7">
    <source>
        <dbReference type="SAM" id="Phobius"/>
    </source>
</evidence>
<protein>
    <submittedName>
        <fullName evidence="8">Uncharacterized protein</fullName>
    </submittedName>
</protein>
<keyword evidence="9" id="KW-1185">Reference proteome</keyword>
<evidence type="ECO:0000256" key="5">
    <source>
        <dbReference type="ARBA" id="ARBA00023065"/>
    </source>
</evidence>
<gene>
    <name evidence="8" type="ORF">L9F63_007568</name>
</gene>
<dbReference type="PANTHER" id="PTHR42985">
    <property type="entry name" value="SODIUM-COUPLED MONOCARBOXYLATE TRANSPORTER"/>
    <property type="match status" value="1"/>
</dbReference>
<reference evidence="8" key="1">
    <citation type="journal article" date="2023" name="IScience">
        <title>Live-bearing cockroach genome reveals convergent evolutionary mechanisms linked to viviparity in insects and beyond.</title>
        <authorList>
            <person name="Fouks B."/>
            <person name="Harrison M.C."/>
            <person name="Mikhailova A.A."/>
            <person name="Marchal E."/>
            <person name="English S."/>
            <person name="Carruthers M."/>
            <person name="Jennings E.C."/>
            <person name="Chiamaka E.L."/>
            <person name="Frigard R.A."/>
            <person name="Pippel M."/>
            <person name="Attardo G.M."/>
            <person name="Benoit J.B."/>
            <person name="Bornberg-Bauer E."/>
            <person name="Tobe S.S."/>
        </authorList>
    </citation>
    <scope>NUCLEOTIDE SEQUENCE</scope>
    <source>
        <strain evidence="8">Stay&amp;Tobe</strain>
    </source>
</reference>
<evidence type="ECO:0000256" key="2">
    <source>
        <dbReference type="ARBA" id="ARBA00022448"/>
    </source>
</evidence>
<reference evidence="8" key="2">
    <citation type="submission" date="2023-05" db="EMBL/GenBank/DDBJ databases">
        <authorList>
            <person name="Fouks B."/>
        </authorList>
    </citation>
    <scope>NUCLEOTIDE SEQUENCE</scope>
    <source>
        <strain evidence="8">Stay&amp;Tobe</strain>
        <tissue evidence="8">Testes</tissue>
    </source>
</reference>
<keyword evidence="2" id="KW-0813">Transport</keyword>
<comment type="caution">
    <text evidence="8">The sequence shown here is derived from an EMBL/GenBank/DDBJ whole genome shotgun (WGS) entry which is preliminary data.</text>
</comment>
<evidence type="ECO:0000313" key="9">
    <source>
        <dbReference type="Proteomes" id="UP001233999"/>
    </source>
</evidence>